<feature type="active site" description="Proton donor" evidence="7">
    <location>
        <position position="354"/>
    </location>
</feature>
<accession>A0A4Y1YP54</accession>
<dbReference type="SUPFAM" id="SSF53067">
    <property type="entry name" value="Actin-like ATPase domain"/>
    <property type="match status" value="1"/>
</dbReference>
<feature type="active site" evidence="7">
    <location>
        <position position="385"/>
    </location>
</feature>
<dbReference type="InterPro" id="IPR023096">
    <property type="entry name" value="G6P_Isomerase_C"/>
</dbReference>
<dbReference type="Proteomes" id="UP000316473">
    <property type="component" value="Chromosome"/>
</dbReference>
<dbReference type="UniPathway" id="UPA00138"/>
<comment type="pathway">
    <text evidence="7">Carbohydrate biosynthesis; gluconeogenesis.</text>
</comment>
<dbReference type="KEGG" id="nst:Nstercoris_01870"/>
<dbReference type="PRINTS" id="PR00662">
    <property type="entry name" value="G6PISOMERASE"/>
</dbReference>
<dbReference type="SUPFAM" id="SSF53697">
    <property type="entry name" value="SIS domain"/>
    <property type="match status" value="1"/>
</dbReference>
<evidence type="ECO:0000256" key="8">
    <source>
        <dbReference type="RuleBase" id="RU000612"/>
    </source>
</evidence>
<dbReference type="GO" id="GO:0048029">
    <property type="term" value="F:monosaccharide binding"/>
    <property type="evidence" value="ECO:0007669"/>
    <property type="project" value="TreeGrafter"/>
</dbReference>
<dbReference type="PROSITE" id="PS00174">
    <property type="entry name" value="P_GLUCOSE_ISOMERASE_2"/>
    <property type="match status" value="1"/>
</dbReference>
<dbReference type="GO" id="GO:0097367">
    <property type="term" value="F:carbohydrate derivative binding"/>
    <property type="evidence" value="ECO:0007669"/>
    <property type="project" value="InterPro"/>
</dbReference>
<name>A0A4Y1YP54_9PROT</name>
<dbReference type="InterPro" id="IPR018189">
    <property type="entry name" value="Phosphoglucose_isomerase_CS"/>
</dbReference>
<evidence type="ECO:0000256" key="4">
    <source>
        <dbReference type="ARBA" id="ARBA00023152"/>
    </source>
</evidence>
<dbReference type="InterPro" id="IPR043129">
    <property type="entry name" value="ATPase_NBD"/>
</dbReference>
<comment type="pathway">
    <text evidence="1 7 8">Carbohydrate degradation; glycolysis; D-glyceraldehyde 3-phosphate and glycerone phosphate from D-glucose: step 2/4.</text>
</comment>
<keyword evidence="4 7" id="KW-0324">Glycolysis</keyword>
<gene>
    <name evidence="7" type="primary">pgi</name>
    <name evidence="9" type="ORF">Nstercoris_01870</name>
</gene>
<dbReference type="Gene3D" id="3.30.420.40">
    <property type="match status" value="2"/>
</dbReference>
<keyword evidence="3 7" id="KW-0312">Gluconeogenesis</keyword>
<dbReference type="EC" id="5.3.1.9" evidence="7"/>
<dbReference type="CDD" id="cd05015">
    <property type="entry name" value="SIS_PGI_1"/>
    <property type="match status" value="1"/>
</dbReference>
<dbReference type="GO" id="GO:0004347">
    <property type="term" value="F:glucose-6-phosphate isomerase activity"/>
    <property type="evidence" value="ECO:0007669"/>
    <property type="project" value="UniProtKB-UniRule"/>
</dbReference>
<dbReference type="InterPro" id="IPR000600">
    <property type="entry name" value="ROK"/>
</dbReference>
<evidence type="ECO:0000256" key="2">
    <source>
        <dbReference type="ARBA" id="ARBA00006604"/>
    </source>
</evidence>
<keyword evidence="10" id="KW-1185">Reference proteome</keyword>
<evidence type="ECO:0000256" key="3">
    <source>
        <dbReference type="ARBA" id="ARBA00022432"/>
    </source>
</evidence>
<dbReference type="AlphaFoldDB" id="A0A4Y1YP54"/>
<evidence type="ECO:0000256" key="5">
    <source>
        <dbReference type="ARBA" id="ARBA00023235"/>
    </source>
</evidence>
<dbReference type="Pfam" id="PF00342">
    <property type="entry name" value="PGI"/>
    <property type="match status" value="1"/>
</dbReference>
<dbReference type="GO" id="GO:0005829">
    <property type="term" value="C:cytosol"/>
    <property type="evidence" value="ECO:0007669"/>
    <property type="project" value="TreeGrafter"/>
</dbReference>
<evidence type="ECO:0000313" key="10">
    <source>
        <dbReference type="Proteomes" id="UP000316473"/>
    </source>
</evidence>
<dbReference type="InterPro" id="IPR001672">
    <property type="entry name" value="G6P_Isomerase"/>
</dbReference>
<dbReference type="InterPro" id="IPR035476">
    <property type="entry name" value="SIS_PGI_1"/>
</dbReference>
<dbReference type="PANTHER" id="PTHR11469">
    <property type="entry name" value="GLUCOSE-6-PHOSPHATE ISOMERASE"/>
    <property type="match status" value="1"/>
</dbReference>
<dbReference type="HAMAP" id="MF_00473">
    <property type="entry name" value="G6P_isomerase"/>
    <property type="match status" value="1"/>
</dbReference>
<organism evidence="9 10">
    <name type="scientific">Nitrosomonas stercoris</name>
    <dbReference type="NCBI Taxonomy" id="1444684"/>
    <lineage>
        <taxon>Bacteria</taxon>
        <taxon>Pseudomonadati</taxon>
        <taxon>Pseudomonadota</taxon>
        <taxon>Betaproteobacteria</taxon>
        <taxon>Nitrosomonadales</taxon>
        <taxon>Nitrosomonadaceae</taxon>
        <taxon>Nitrosomonas</taxon>
    </lineage>
</organism>
<dbReference type="PROSITE" id="PS00765">
    <property type="entry name" value="P_GLUCOSE_ISOMERASE_1"/>
    <property type="match status" value="1"/>
</dbReference>
<dbReference type="CDD" id="cd05016">
    <property type="entry name" value="SIS_PGI_2"/>
    <property type="match status" value="1"/>
</dbReference>
<dbReference type="Gene3D" id="3.40.50.10490">
    <property type="entry name" value="Glucose-6-phosphate isomerase like protein, domain 1"/>
    <property type="match status" value="2"/>
</dbReference>
<keyword evidence="5 7" id="KW-0413">Isomerase</keyword>
<protein>
    <recommendedName>
        <fullName evidence="7">Glucose-6-phosphate isomerase</fullName>
        <shortName evidence="7">GPI</shortName>
        <ecNumber evidence="7">5.3.1.9</ecNumber>
    </recommendedName>
    <alternativeName>
        <fullName evidence="7">Phosphoglucose isomerase</fullName>
        <shortName evidence="7">PGI</shortName>
    </alternativeName>
    <alternativeName>
        <fullName evidence="7">Phosphohexose isomerase</fullName>
        <shortName evidence="7">PHI</shortName>
    </alternativeName>
</protein>
<proteinExistence type="inferred from homology"/>
<dbReference type="PROSITE" id="PS51463">
    <property type="entry name" value="P_GLUCOSE_ISOMERASE_3"/>
    <property type="match status" value="1"/>
</dbReference>
<dbReference type="GO" id="GO:0006094">
    <property type="term" value="P:gluconeogenesis"/>
    <property type="evidence" value="ECO:0007669"/>
    <property type="project" value="UniProtKB-UniRule"/>
</dbReference>
<keyword evidence="7" id="KW-0963">Cytoplasm</keyword>
<comment type="function">
    <text evidence="7">Catalyzes the reversible isomerization of glucose-6-phosphate to fructose-6-phosphate.</text>
</comment>
<comment type="subcellular location">
    <subcellularLocation>
        <location evidence="7">Cytoplasm</location>
    </subcellularLocation>
</comment>
<comment type="similarity">
    <text evidence="2 7 8">Belongs to the GPI family.</text>
</comment>
<dbReference type="Pfam" id="PF00480">
    <property type="entry name" value="ROK"/>
    <property type="match status" value="1"/>
</dbReference>
<evidence type="ECO:0000313" key="9">
    <source>
        <dbReference type="EMBL" id="BBL35598.1"/>
    </source>
</evidence>
<dbReference type="GO" id="GO:0051156">
    <property type="term" value="P:glucose 6-phosphate metabolic process"/>
    <property type="evidence" value="ECO:0007669"/>
    <property type="project" value="TreeGrafter"/>
</dbReference>
<dbReference type="EMBL" id="AP019755">
    <property type="protein sequence ID" value="BBL35598.1"/>
    <property type="molecule type" value="Genomic_DNA"/>
</dbReference>
<evidence type="ECO:0000256" key="6">
    <source>
        <dbReference type="ARBA" id="ARBA00029321"/>
    </source>
</evidence>
<dbReference type="PANTHER" id="PTHR11469:SF1">
    <property type="entry name" value="GLUCOSE-6-PHOSPHATE ISOMERASE"/>
    <property type="match status" value="1"/>
</dbReference>
<dbReference type="InterPro" id="IPR035482">
    <property type="entry name" value="SIS_PGI_2"/>
</dbReference>
<evidence type="ECO:0000256" key="7">
    <source>
        <dbReference type="HAMAP-Rule" id="MF_00473"/>
    </source>
</evidence>
<sequence length="772" mass="85566">MNKLRKTRAWKALQAHYATFQKTHLRELFTQDAERARRYVVEAAGWRLDYAKQRVNDETLQLLFELARERHLEAQRDAMFAGEAVNTTEQRAALHIALRAPATAVIKTAGVNVVPEVHSVLARMAKCAETIRTGEWKGYSGRPIRNIVNIGIGGSDLGPVMAFEALRYYSDRQLQLRFVSNVDGTDFTEAVRGLRPDETLFIVASKTFTTLETMTNAHTARNWLRAAVGQDKKKLAPHFLALSTNEKAANAFGIPSEQMFGFAEWVGGRYSMDSAIGLSTMIAIGPEAFHAMLVGFHAMDEHFRSAPLEQNMPVIMGLLNIWYADFFEASTVAVLPYSHYLKRFSAYLQQLTMESNGKHVTLDGQEVDYHTGSIFWGEPGTNGQHSFYQLIHQGTHLIPCDFIAFAEALNSLGRHQDILFANVVAQAEALAMGKTLAEVQQEGIAAELAPHKVMAGNRPSNLLLAKRLTPETLGALVALYEHSVFTQAAIWNTNPFDQWGVELGKQLAARIVKEIESPKAKLTHDASTNAAIDWYRHARRDASANEAAPQQQSQRVLVLDIGGTSVKAKITGMDSRIKIASGPNMTPESMLEQLQHALHKHHYDAVSIGFPALIMRGRIVNEPANLGSGWIGFDFTKAFGCSVKIINDAAMQALGSYAGGKMLFLGLGTGLGSTMIIDGQIEPMELAHQPYKCHTYEYYVGKRALKRLGKRRWRAEVHAEIAALRTALEPDYIVLGGGNARLLKELPEDVRLGSNEHAFIGGFRLWENEGVF</sequence>
<dbReference type="Gene3D" id="1.10.1390.10">
    <property type="match status" value="1"/>
</dbReference>
<dbReference type="UniPathway" id="UPA00109">
    <property type="reaction ID" value="UER00181"/>
</dbReference>
<feature type="active site" evidence="7">
    <location>
        <position position="505"/>
    </location>
</feature>
<comment type="catalytic activity">
    <reaction evidence="6 7 8">
        <text>alpha-D-glucose 6-phosphate = beta-D-fructose 6-phosphate</text>
        <dbReference type="Rhea" id="RHEA:11816"/>
        <dbReference type="ChEBI" id="CHEBI:57634"/>
        <dbReference type="ChEBI" id="CHEBI:58225"/>
        <dbReference type="EC" id="5.3.1.9"/>
    </reaction>
</comment>
<evidence type="ECO:0000256" key="1">
    <source>
        <dbReference type="ARBA" id="ARBA00004926"/>
    </source>
</evidence>
<dbReference type="NCBIfam" id="NF001211">
    <property type="entry name" value="PRK00179.1"/>
    <property type="match status" value="1"/>
</dbReference>
<dbReference type="InterPro" id="IPR046348">
    <property type="entry name" value="SIS_dom_sf"/>
</dbReference>
<reference evidence="9 10" key="1">
    <citation type="submission" date="2019-06" db="EMBL/GenBank/DDBJ databases">
        <title>Nitrosomonas stercoris KYUHI-S whole genome shotgun sequence.</title>
        <authorList>
            <person name="Nakagawa T."/>
            <person name="Tsuchiya Y."/>
            <person name="Takahashi R."/>
        </authorList>
    </citation>
    <scope>NUCLEOTIDE SEQUENCE [LARGE SCALE GENOMIC DNA]</scope>
    <source>
        <strain evidence="9 10">KYUHI-S</strain>
    </source>
</reference>
<dbReference type="GO" id="GO:0006096">
    <property type="term" value="P:glycolytic process"/>
    <property type="evidence" value="ECO:0007669"/>
    <property type="project" value="UniProtKB-UniRule"/>
</dbReference>